<dbReference type="AlphaFoldDB" id="A0A1I7T5M1"/>
<evidence type="ECO:0000313" key="2">
    <source>
        <dbReference type="WBParaSite" id="Csp11.Scaffold514.g2626.t1"/>
    </source>
</evidence>
<reference evidence="2" key="1">
    <citation type="submission" date="2016-11" db="UniProtKB">
        <authorList>
            <consortium name="WormBaseParasite"/>
        </authorList>
    </citation>
    <scope>IDENTIFICATION</scope>
</reference>
<sequence length="78" mass="9241">MNERRCCVFTSPHSIHITMKFVAQSTKICIFHPSHTFRPIFKYLQIITHEERREGGGVRRCLLLLQWRRGGPSFQNQI</sequence>
<accession>A0A1I7T5M1</accession>
<keyword evidence="1" id="KW-1185">Reference proteome</keyword>
<name>A0A1I7T5M1_9PELO</name>
<dbReference type="WBParaSite" id="Csp11.Scaffold514.g2626.t1">
    <property type="protein sequence ID" value="Csp11.Scaffold514.g2626.t1"/>
    <property type="gene ID" value="Csp11.Scaffold514.g2626"/>
</dbReference>
<proteinExistence type="predicted"/>
<dbReference type="Proteomes" id="UP000095282">
    <property type="component" value="Unplaced"/>
</dbReference>
<protein>
    <submittedName>
        <fullName evidence="2">Ovule protein</fullName>
    </submittedName>
</protein>
<evidence type="ECO:0000313" key="1">
    <source>
        <dbReference type="Proteomes" id="UP000095282"/>
    </source>
</evidence>
<organism evidence="1 2">
    <name type="scientific">Caenorhabditis tropicalis</name>
    <dbReference type="NCBI Taxonomy" id="1561998"/>
    <lineage>
        <taxon>Eukaryota</taxon>
        <taxon>Metazoa</taxon>
        <taxon>Ecdysozoa</taxon>
        <taxon>Nematoda</taxon>
        <taxon>Chromadorea</taxon>
        <taxon>Rhabditida</taxon>
        <taxon>Rhabditina</taxon>
        <taxon>Rhabditomorpha</taxon>
        <taxon>Rhabditoidea</taxon>
        <taxon>Rhabditidae</taxon>
        <taxon>Peloderinae</taxon>
        <taxon>Caenorhabditis</taxon>
    </lineage>
</organism>